<keyword evidence="3" id="KW-1133">Transmembrane helix</keyword>
<keyword evidence="2 3" id="KW-0472">Membrane</keyword>
<comment type="caution">
    <text evidence="5">The sequence shown here is derived from an EMBL/GenBank/DDBJ whole genome shotgun (WGS) entry which is preliminary data.</text>
</comment>
<dbReference type="SUPFAM" id="SSF54184">
    <property type="entry name" value="Penicillin-binding protein 2x (pbp-2x), c-terminal domain"/>
    <property type="match status" value="1"/>
</dbReference>
<gene>
    <name evidence="5" type="ORF">C7380_10354</name>
</gene>
<name>A0AA45C8A1_9BACT</name>
<dbReference type="GO" id="GO:0071555">
    <property type="term" value="P:cell wall organization"/>
    <property type="evidence" value="ECO:0007669"/>
    <property type="project" value="TreeGrafter"/>
</dbReference>
<protein>
    <submittedName>
        <fullName evidence="5">Cell division protein FtsI (Penicillin-binding protein 3)</fullName>
    </submittedName>
</protein>
<keyword evidence="3" id="KW-0812">Transmembrane</keyword>
<evidence type="ECO:0000256" key="3">
    <source>
        <dbReference type="SAM" id="Phobius"/>
    </source>
</evidence>
<feature type="domain" description="Penicillin-binding protein transpeptidase" evidence="4">
    <location>
        <begin position="202"/>
        <end position="489"/>
    </location>
</feature>
<evidence type="ECO:0000256" key="1">
    <source>
        <dbReference type="ARBA" id="ARBA00004370"/>
    </source>
</evidence>
<dbReference type="InterPro" id="IPR050515">
    <property type="entry name" value="Beta-lactam/transpept"/>
</dbReference>
<sequence>MVKNMKLKFLLIRAMLASLYIVLIFVGVFFNYNLKPSVPEEYSEDINKKLATLVDSKGHFLVYNRKKYEAWVDLDFMKRRNKYRDLKYVLNQRFSDKELEEKKYIKWGFYDTYKEAVDDLGYLKRFSNIHTINDRIYNDLFSYSQLIGKIDKTEYGIEPYLYENNILQGKEKIKLSLDTNLQKFLYDSLNEVVKERQADGAVAIIMETKTGKIKASVSLYPWNMGYMGYIEPGSTLKPMLYAIALDEQIIRIDDVYTSDYAYYPVPGINFKVTESVHYGYGDLTIKEALIRSSNVIIAKVINESLKEFSNEWLYNEILKMGFGEKTGIEFKGEINGIFQSPYDWYPITPYQIAMGQGLGTTPIQLVTAFNAIVNDGYIVKPSFLQDKEIEKRLIFTPQSSKILKEWMSYITISGTARLAYKEGLIIGGKTGTAQKAIKGEGYTDEDYYSLFAGFYPVSNPKYTIALIVDSPKDEYYGGEVAAPIVTKIFYEYEKSLGENFEYTDTLYKNIIPEFKNYRLEEAYNILMNFGYKENKIIIHGNGEKIIKQFPNSGKTINTEEYIELFTE</sequence>
<dbReference type="AlphaFoldDB" id="A0AA45C8A1"/>
<dbReference type="SUPFAM" id="SSF56601">
    <property type="entry name" value="beta-lactamase/transpeptidase-like"/>
    <property type="match status" value="1"/>
</dbReference>
<accession>A0AA45C8A1</accession>
<dbReference type="EMBL" id="QGGI01000003">
    <property type="protein sequence ID" value="PWJ95877.1"/>
    <property type="molecule type" value="Genomic_DNA"/>
</dbReference>
<dbReference type="InterPro" id="IPR001460">
    <property type="entry name" value="PCN-bd_Tpept"/>
</dbReference>
<evidence type="ECO:0000313" key="6">
    <source>
        <dbReference type="Proteomes" id="UP000245921"/>
    </source>
</evidence>
<organism evidence="5 6">
    <name type="scientific">Oceanotoga teriensis</name>
    <dbReference type="NCBI Taxonomy" id="515440"/>
    <lineage>
        <taxon>Bacteria</taxon>
        <taxon>Thermotogati</taxon>
        <taxon>Thermotogota</taxon>
        <taxon>Thermotogae</taxon>
        <taxon>Petrotogales</taxon>
        <taxon>Petrotogaceae</taxon>
        <taxon>Oceanotoga</taxon>
    </lineage>
</organism>
<dbReference type="PANTHER" id="PTHR30627">
    <property type="entry name" value="PEPTIDOGLYCAN D,D-TRANSPEPTIDASE"/>
    <property type="match status" value="1"/>
</dbReference>
<evidence type="ECO:0000313" key="5">
    <source>
        <dbReference type="EMBL" id="PWJ95877.1"/>
    </source>
</evidence>
<reference evidence="5 6" key="1">
    <citation type="submission" date="2018-05" db="EMBL/GenBank/DDBJ databases">
        <title>Genomic Encyclopedia of Type Strains, Phase IV (KMG-IV): sequencing the most valuable type-strain genomes for metagenomic binning, comparative biology and taxonomic classification.</title>
        <authorList>
            <person name="Goeker M."/>
        </authorList>
    </citation>
    <scope>NUCLEOTIDE SEQUENCE [LARGE SCALE GENOMIC DNA]</scope>
    <source>
        <strain evidence="5 6">DSM 24906</strain>
    </source>
</reference>
<dbReference type="GO" id="GO:0008658">
    <property type="term" value="F:penicillin binding"/>
    <property type="evidence" value="ECO:0007669"/>
    <property type="project" value="InterPro"/>
</dbReference>
<dbReference type="Proteomes" id="UP000245921">
    <property type="component" value="Unassembled WGS sequence"/>
</dbReference>
<feature type="transmembrane region" description="Helical" evidence="3">
    <location>
        <begin position="12"/>
        <end position="32"/>
    </location>
</feature>
<comment type="subcellular location">
    <subcellularLocation>
        <location evidence="1">Membrane</location>
    </subcellularLocation>
</comment>
<dbReference type="PANTHER" id="PTHR30627:SF1">
    <property type="entry name" value="PEPTIDOGLYCAN D,D-TRANSPEPTIDASE FTSI"/>
    <property type="match status" value="1"/>
</dbReference>
<dbReference type="GO" id="GO:0051301">
    <property type="term" value="P:cell division"/>
    <property type="evidence" value="ECO:0007669"/>
    <property type="project" value="UniProtKB-KW"/>
</dbReference>
<keyword evidence="5" id="KW-0131">Cell cycle</keyword>
<proteinExistence type="predicted"/>
<evidence type="ECO:0000256" key="2">
    <source>
        <dbReference type="ARBA" id="ARBA00023136"/>
    </source>
</evidence>
<dbReference type="GO" id="GO:0005886">
    <property type="term" value="C:plasma membrane"/>
    <property type="evidence" value="ECO:0007669"/>
    <property type="project" value="TreeGrafter"/>
</dbReference>
<keyword evidence="6" id="KW-1185">Reference proteome</keyword>
<dbReference type="InterPro" id="IPR012338">
    <property type="entry name" value="Beta-lactam/transpept-like"/>
</dbReference>
<dbReference type="Gene3D" id="3.30.450.330">
    <property type="match status" value="1"/>
</dbReference>
<dbReference type="Pfam" id="PF00905">
    <property type="entry name" value="Transpeptidase"/>
    <property type="match status" value="1"/>
</dbReference>
<dbReference type="Gene3D" id="3.40.710.10">
    <property type="entry name" value="DD-peptidase/beta-lactamase superfamily"/>
    <property type="match status" value="1"/>
</dbReference>
<evidence type="ECO:0000259" key="4">
    <source>
        <dbReference type="Pfam" id="PF00905"/>
    </source>
</evidence>
<keyword evidence="5" id="KW-0132">Cell division</keyword>